<evidence type="ECO:0000313" key="1">
    <source>
        <dbReference type="EMBL" id="SAL88386.1"/>
    </source>
</evidence>
<proteinExistence type="predicted"/>
<evidence type="ECO:0000313" key="2">
    <source>
        <dbReference type="Proteomes" id="UP000055019"/>
    </source>
</evidence>
<dbReference type="EMBL" id="FCOM02000128">
    <property type="protein sequence ID" value="SAL88386.1"/>
    <property type="molecule type" value="Genomic_DNA"/>
</dbReference>
<dbReference type="Proteomes" id="UP000055019">
    <property type="component" value="Unassembled WGS sequence"/>
</dbReference>
<dbReference type="AlphaFoldDB" id="A0A158L4U1"/>
<comment type="caution">
    <text evidence="1">The sequence shown here is derived from an EMBL/GenBank/DDBJ whole genome shotgun (WGS) entry which is preliminary data.</text>
</comment>
<gene>
    <name evidence="1" type="ORF">AWB74_08539</name>
</gene>
<protein>
    <submittedName>
        <fullName evidence="1">Uncharacterized protein</fullName>
    </submittedName>
</protein>
<accession>A0A158L4U1</accession>
<reference evidence="1" key="1">
    <citation type="submission" date="2016-01" db="EMBL/GenBank/DDBJ databases">
        <authorList>
            <person name="Peeters C."/>
        </authorList>
    </citation>
    <scope>NUCLEOTIDE SEQUENCE [LARGE SCALE GENOMIC DNA]</scope>
    <source>
        <strain evidence="1">LMG 29317</strain>
    </source>
</reference>
<organism evidence="1 2">
    <name type="scientific">Caballeronia arvi</name>
    <dbReference type="NCBI Taxonomy" id="1777135"/>
    <lineage>
        <taxon>Bacteria</taxon>
        <taxon>Pseudomonadati</taxon>
        <taxon>Pseudomonadota</taxon>
        <taxon>Betaproteobacteria</taxon>
        <taxon>Burkholderiales</taxon>
        <taxon>Burkholderiaceae</taxon>
        <taxon>Caballeronia</taxon>
    </lineage>
</organism>
<sequence>MNVYEATSNRTGEIVKDLTSQESIDGSSRKALAPLGARLLGKHVNAISTGGALEWGSELRGRDIGYCNAQSLVAETVRPGPSKTLNDADLVLPDGSTVAWTPRPLVFGGQKCLSGPDFMLHYCTSPRNVRRQVFLYRGSSSISRYLDFVRCSTQRRGVCSCSKKDCVEHW</sequence>
<name>A0A158L4U1_9BURK</name>
<keyword evidence="2" id="KW-1185">Reference proteome</keyword>